<dbReference type="EMBL" id="BAABDI010000006">
    <property type="protein sequence ID" value="GAA3968371.1"/>
    <property type="molecule type" value="Genomic_DNA"/>
</dbReference>
<feature type="transmembrane region" description="Helical" evidence="13">
    <location>
        <begin position="39"/>
        <end position="57"/>
    </location>
</feature>
<comment type="caution">
    <text evidence="14">The sequence shown here is derived from an EMBL/GenBank/DDBJ whole genome shotgun (WGS) entry which is preliminary data.</text>
</comment>
<keyword evidence="10 13" id="KW-0472">Membrane</keyword>
<keyword evidence="15" id="KW-1185">Reference proteome</keyword>
<evidence type="ECO:0000256" key="9">
    <source>
        <dbReference type="ARBA" id="ARBA00023065"/>
    </source>
</evidence>
<dbReference type="Pfam" id="PF06736">
    <property type="entry name" value="TMEM175"/>
    <property type="match status" value="1"/>
</dbReference>
<organism evidence="14 15">
    <name type="scientific">Hymenobacter antarcticus</name>
    <dbReference type="NCBI Taxonomy" id="486270"/>
    <lineage>
        <taxon>Bacteria</taxon>
        <taxon>Pseudomonadati</taxon>
        <taxon>Bacteroidota</taxon>
        <taxon>Cytophagia</taxon>
        <taxon>Cytophagales</taxon>
        <taxon>Hymenobacteraceae</taxon>
        <taxon>Hymenobacter</taxon>
    </lineage>
</organism>
<comment type="catalytic activity">
    <reaction evidence="12">
        <text>K(+)(in) = K(+)(out)</text>
        <dbReference type="Rhea" id="RHEA:29463"/>
        <dbReference type="ChEBI" id="CHEBI:29103"/>
    </reaction>
</comment>
<evidence type="ECO:0000256" key="10">
    <source>
        <dbReference type="ARBA" id="ARBA00023136"/>
    </source>
</evidence>
<evidence type="ECO:0000256" key="6">
    <source>
        <dbReference type="ARBA" id="ARBA00022826"/>
    </source>
</evidence>
<evidence type="ECO:0000256" key="7">
    <source>
        <dbReference type="ARBA" id="ARBA00022958"/>
    </source>
</evidence>
<keyword evidence="7" id="KW-0630">Potassium</keyword>
<evidence type="ECO:0000313" key="15">
    <source>
        <dbReference type="Proteomes" id="UP001501556"/>
    </source>
</evidence>
<proteinExistence type="inferred from homology"/>
<keyword evidence="8 13" id="KW-1133">Transmembrane helix</keyword>
<reference evidence="15" key="1">
    <citation type="journal article" date="2019" name="Int. J. Syst. Evol. Microbiol.">
        <title>The Global Catalogue of Microorganisms (GCM) 10K type strain sequencing project: providing services to taxonomists for standard genome sequencing and annotation.</title>
        <authorList>
            <consortium name="The Broad Institute Genomics Platform"/>
            <consortium name="The Broad Institute Genome Sequencing Center for Infectious Disease"/>
            <person name="Wu L."/>
            <person name="Ma J."/>
        </authorList>
    </citation>
    <scope>NUCLEOTIDE SEQUENCE [LARGE SCALE GENOMIC DNA]</scope>
    <source>
        <strain evidence="15">JCM 17217</strain>
    </source>
</reference>
<evidence type="ECO:0000313" key="14">
    <source>
        <dbReference type="EMBL" id="GAA3968371.1"/>
    </source>
</evidence>
<feature type="transmembrane region" description="Helical" evidence="13">
    <location>
        <begin position="77"/>
        <end position="96"/>
    </location>
</feature>
<protein>
    <submittedName>
        <fullName evidence="14">TMEM175 family protein</fullName>
    </submittedName>
</protein>
<comment type="subcellular location">
    <subcellularLocation>
        <location evidence="1">Membrane</location>
        <topology evidence="1">Multi-pass membrane protein</topology>
    </subcellularLocation>
</comment>
<keyword evidence="5 13" id="KW-0812">Transmembrane</keyword>
<evidence type="ECO:0000256" key="13">
    <source>
        <dbReference type="SAM" id="Phobius"/>
    </source>
</evidence>
<evidence type="ECO:0000256" key="12">
    <source>
        <dbReference type="ARBA" id="ARBA00034430"/>
    </source>
</evidence>
<keyword evidence="9" id="KW-0406">Ion transport</keyword>
<sequence length="195" mass="22245">MHKGRLEAFSDGVLAIILAIMVLEIKVPHGANFAALRPLLPRFLSYLLSFIYIGIYWNHHHHILSSTKSVNGAMLWANLHLLFWLSLVPVVTGWMGENHFARPRWPPAARCCSWRAWPTGYCKPASSRTTARARARCWCLRHWARREGPLLAPALRGRYRGQLLEPVGGGAIYVAVALMWLVPDRRIERTLSQKF</sequence>
<evidence type="ECO:0000256" key="5">
    <source>
        <dbReference type="ARBA" id="ARBA00022692"/>
    </source>
</evidence>
<feature type="transmembrane region" description="Helical" evidence="13">
    <location>
        <begin position="6"/>
        <end position="27"/>
    </location>
</feature>
<dbReference type="RefSeq" id="WP_345122301.1">
    <property type="nucleotide sequence ID" value="NZ_BAABDI010000006.1"/>
</dbReference>
<comment type="similarity">
    <text evidence="2">Belongs to the TMEM175 family.</text>
</comment>
<dbReference type="InterPro" id="IPR010617">
    <property type="entry name" value="TMEM175-like"/>
</dbReference>
<evidence type="ECO:0000256" key="4">
    <source>
        <dbReference type="ARBA" id="ARBA00022538"/>
    </source>
</evidence>
<dbReference type="Proteomes" id="UP001501556">
    <property type="component" value="Unassembled WGS sequence"/>
</dbReference>
<gene>
    <name evidence="14" type="ORF">GCM10022407_13090</name>
</gene>
<keyword evidence="3" id="KW-0813">Transport</keyword>
<keyword evidence="11" id="KW-0407">Ion channel</keyword>
<feature type="transmembrane region" description="Helical" evidence="13">
    <location>
        <begin position="163"/>
        <end position="182"/>
    </location>
</feature>
<evidence type="ECO:0000256" key="1">
    <source>
        <dbReference type="ARBA" id="ARBA00004141"/>
    </source>
</evidence>
<keyword evidence="4" id="KW-0633">Potassium transport</keyword>
<accession>A0ABP7PNG5</accession>
<name>A0ABP7PNG5_9BACT</name>
<evidence type="ECO:0000256" key="11">
    <source>
        <dbReference type="ARBA" id="ARBA00023303"/>
    </source>
</evidence>
<evidence type="ECO:0000256" key="8">
    <source>
        <dbReference type="ARBA" id="ARBA00022989"/>
    </source>
</evidence>
<keyword evidence="6" id="KW-0631">Potassium channel</keyword>
<evidence type="ECO:0000256" key="3">
    <source>
        <dbReference type="ARBA" id="ARBA00022448"/>
    </source>
</evidence>
<evidence type="ECO:0000256" key="2">
    <source>
        <dbReference type="ARBA" id="ARBA00006920"/>
    </source>
</evidence>